<proteinExistence type="predicted"/>
<evidence type="ECO:0000313" key="10">
    <source>
        <dbReference type="EMBL" id="XBV83464.1"/>
    </source>
</evidence>
<dbReference type="Gene3D" id="2.60.120.1380">
    <property type="entry name" value="C-terminal carbohydrate-binding module"/>
    <property type="match status" value="1"/>
</dbReference>
<keyword evidence="4 8" id="KW-0732">Signal</keyword>
<evidence type="ECO:0000256" key="3">
    <source>
        <dbReference type="ARBA" id="ARBA00022679"/>
    </source>
</evidence>
<keyword evidence="10" id="KW-0614">Plasmid</keyword>
<dbReference type="AlphaFoldDB" id="A0AAU7U4A8"/>
<keyword evidence="6" id="KW-0016">Alginate biosynthesis</keyword>
<evidence type="ECO:0000256" key="8">
    <source>
        <dbReference type="SAM" id="SignalP"/>
    </source>
</evidence>
<dbReference type="InterPro" id="IPR031811">
    <property type="entry name" value="ALGX/ALGJ_SGNH-like"/>
</dbReference>
<evidence type="ECO:0000256" key="6">
    <source>
        <dbReference type="ARBA" id="ARBA00022841"/>
    </source>
</evidence>
<keyword evidence="3" id="KW-0808">Transferase</keyword>
<evidence type="ECO:0000259" key="9">
    <source>
        <dbReference type="Pfam" id="PF16822"/>
    </source>
</evidence>
<dbReference type="Pfam" id="PF16822">
    <property type="entry name" value="ALGX"/>
    <property type="match status" value="1"/>
</dbReference>
<dbReference type="RefSeq" id="WP_350240961.1">
    <property type="nucleotide sequence ID" value="NZ_CP158296.1"/>
</dbReference>
<feature type="signal peptide" evidence="8">
    <location>
        <begin position="1"/>
        <end position="17"/>
    </location>
</feature>
<evidence type="ECO:0000256" key="4">
    <source>
        <dbReference type="ARBA" id="ARBA00022729"/>
    </source>
</evidence>
<feature type="active site" description="Proton acceptor" evidence="7">
    <location>
        <position position="156"/>
    </location>
</feature>
<evidence type="ECO:0000256" key="1">
    <source>
        <dbReference type="ARBA" id="ARBA00004418"/>
    </source>
</evidence>
<reference evidence="10" key="1">
    <citation type="submission" date="2024-06" db="EMBL/GenBank/DDBJ databases">
        <title>Draft Genome Sequence of Deinococcus sonorensis Type Strain KR-87, a Biofilm Producing Representative of the Genus Deinococcus.</title>
        <authorList>
            <person name="Boren L.S."/>
            <person name="Grosso R.A."/>
            <person name="Hugenberg-Cox A.N."/>
            <person name="Hill J.T.E."/>
            <person name="Albert C.M."/>
            <person name="Tuohy J.M."/>
        </authorList>
    </citation>
    <scope>NUCLEOTIDE SEQUENCE</scope>
    <source>
        <strain evidence="10">KR-87</strain>
        <plasmid evidence="10">pDson04</plasmid>
    </source>
</reference>
<organism evidence="10">
    <name type="scientific">Deinococcus sonorensis KR-87</name>
    <dbReference type="NCBI Taxonomy" id="694439"/>
    <lineage>
        <taxon>Bacteria</taxon>
        <taxon>Thermotogati</taxon>
        <taxon>Deinococcota</taxon>
        <taxon>Deinococci</taxon>
        <taxon>Deinococcales</taxon>
        <taxon>Deinococcaceae</taxon>
        <taxon>Deinococcus</taxon>
    </lineage>
</organism>
<name>A0AAU7U4A8_9DEIO</name>
<keyword evidence="5" id="KW-0574">Periplasm</keyword>
<evidence type="ECO:0000256" key="2">
    <source>
        <dbReference type="ARBA" id="ARBA00005182"/>
    </source>
</evidence>
<comment type="pathway">
    <text evidence="2">Glycan biosynthesis; alginate biosynthesis.</text>
</comment>
<comment type="subcellular location">
    <subcellularLocation>
        <location evidence="1">Periplasm</location>
    </subcellularLocation>
</comment>
<feature type="domain" description="AlgX/AlgJ SGNH hydrolase-like" evidence="9">
    <location>
        <begin position="42"/>
        <end position="301"/>
    </location>
</feature>
<dbReference type="KEGG" id="dsc:ABOD76_00380"/>
<sequence length="431" mass="48445">MKLLVTALLLVSTPAAAQSIAGCDKIRHIGGDPKYEFFVQGQGGRLYSTFTFGRDFTQSTEQYASYYQRLNTLLARQGTHLIVAPAAPPALVNPEYVDWTDPLLADFDPQRDRANFRLFITELQRLGIAAFDYLTVTDRYKATTHRDDFLFRTDHHWTSLGAQYYAAALASYLKTTYAAELAKVPTHKYTIVQQGMTEHRFEDSYRRFAEIYCKVKFPAEKHPKFVLQAPADLGLLDDAPVIDWVVDSYGTPEYGFADQLTAQMGIPVSNDYIRGGGSDLPILQYFLSRPADQRPPLFLIWTSLDHFPRRETFYRQLLPSVYTKDQYAVAATTKDVKDGTLQLMAPPQVSLAGAQGFVRVTVPDVTVRQLDFTLSYADQQTEKVTLQRSDLIENTGVWYLELKAGSAPLKSVQVQADLGSSSAQLDLMAVR</sequence>
<gene>
    <name evidence="10" type="ORF">ABOD76_00380</name>
</gene>
<feature type="chain" id="PRO_5043750537" description="AlgX/AlgJ SGNH hydrolase-like domain-containing protein" evidence="8">
    <location>
        <begin position="18"/>
        <end position="431"/>
    </location>
</feature>
<dbReference type="PROSITE" id="PS51257">
    <property type="entry name" value="PROKAR_LIPOPROTEIN"/>
    <property type="match status" value="1"/>
</dbReference>
<evidence type="ECO:0000256" key="7">
    <source>
        <dbReference type="PIRSR" id="PIRSR638639-50"/>
    </source>
</evidence>
<dbReference type="GO" id="GO:0042121">
    <property type="term" value="P:alginic acid biosynthetic process"/>
    <property type="evidence" value="ECO:0007669"/>
    <property type="project" value="UniProtKB-KW"/>
</dbReference>
<accession>A0AAU7U4A8</accession>
<feature type="active site" evidence="7">
    <location>
        <position position="154"/>
    </location>
</feature>
<dbReference type="InterPro" id="IPR038639">
    <property type="entry name" value="AlgX_C_sf"/>
</dbReference>
<evidence type="ECO:0000256" key="5">
    <source>
        <dbReference type="ARBA" id="ARBA00022764"/>
    </source>
</evidence>
<protein>
    <recommendedName>
        <fullName evidence="9">AlgX/AlgJ SGNH hydrolase-like domain-containing protein</fullName>
    </recommendedName>
</protein>
<geneLocation type="plasmid" evidence="10">
    <name>pDson04</name>
</geneLocation>
<dbReference type="EMBL" id="CP158296">
    <property type="protein sequence ID" value="XBV83464.1"/>
    <property type="molecule type" value="Genomic_DNA"/>
</dbReference>
<dbReference type="GO" id="GO:0016740">
    <property type="term" value="F:transferase activity"/>
    <property type="evidence" value="ECO:0007669"/>
    <property type="project" value="UniProtKB-KW"/>
</dbReference>
<dbReference type="GO" id="GO:0042597">
    <property type="term" value="C:periplasmic space"/>
    <property type="evidence" value="ECO:0007669"/>
    <property type="project" value="UniProtKB-SubCell"/>
</dbReference>
<feature type="active site" description="Nucleophile" evidence="7">
    <location>
        <position position="248"/>
    </location>
</feature>